<dbReference type="Pfam" id="PF19054">
    <property type="entry name" value="DUF5753"/>
    <property type="match status" value="1"/>
</dbReference>
<reference evidence="2" key="1">
    <citation type="submission" date="2022-03" db="EMBL/GenBank/DDBJ databases">
        <title>Streptomyces 7R015 and 7R016 isolated from Barleria lupulina in Thailand.</title>
        <authorList>
            <person name="Kanchanasin P."/>
            <person name="Phongsopitanun W."/>
            <person name="Tanasupawat S."/>
        </authorList>
    </citation>
    <scope>NUCLEOTIDE SEQUENCE</scope>
    <source>
        <strain evidence="2">7R015</strain>
    </source>
</reference>
<evidence type="ECO:0000313" key="2">
    <source>
        <dbReference type="EMBL" id="MCI3271381.1"/>
    </source>
</evidence>
<evidence type="ECO:0000259" key="1">
    <source>
        <dbReference type="PROSITE" id="PS50943"/>
    </source>
</evidence>
<dbReference type="InterPro" id="IPR010982">
    <property type="entry name" value="Lambda_DNA-bd_dom_sf"/>
</dbReference>
<keyword evidence="3" id="KW-1185">Reference proteome</keyword>
<dbReference type="SUPFAM" id="SSF47413">
    <property type="entry name" value="lambda repressor-like DNA-binding domains"/>
    <property type="match status" value="1"/>
</dbReference>
<dbReference type="InterPro" id="IPR001387">
    <property type="entry name" value="Cro/C1-type_HTH"/>
</dbReference>
<dbReference type="EMBL" id="JALDAY010000003">
    <property type="protein sequence ID" value="MCI3271381.1"/>
    <property type="molecule type" value="Genomic_DNA"/>
</dbReference>
<dbReference type="InterPro" id="IPR043917">
    <property type="entry name" value="DUF5753"/>
</dbReference>
<feature type="domain" description="HTH cro/C1-type" evidence="1">
    <location>
        <begin position="16"/>
        <end position="56"/>
    </location>
</feature>
<accession>A0ABS9Y637</accession>
<name>A0ABS9Y637_9ACTN</name>
<dbReference type="PROSITE" id="PS50943">
    <property type="entry name" value="HTH_CROC1"/>
    <property type="match status" value="1"/>
</dbReference>
<dbReference type="RefSeq" id="WP_242763867.1">
    <property type="nucleotide sequence ID" value="NZ_JALDAY010000003.1"/>
</dbReference>
<comment type="caution">
    <text evidence="2">The sequence shown here is derived from an EMBL/GenBank/DDBJ whole genome shotgun (WGS) entry which is preliminary data.</text>
</comment>
<organism evidence="2 3">
    <name type="scientific">Streptomyces cylindrosporus</name>
    <dbReference type="NCBI Taxonomy" id="2927583"/>
    <lineage>
        <taxon>Bacteria</taxon>
        <taxon>Bacillati</taxon>
        <taxon>Actinomycetota</taxon>
        <taxon>Actinomycetes</taxon>
        <taxon>Kitasatosporales</taxon>
        <taxon>Streptomycetaceae</taxon>
        <taxon>Streptomyces</taxon>
    </lineage>
</organism>
<dbReference type="Gene3D" id="1.10.260.40">
    <property type="entry name" value="lambda repressor-like DNA-binding domains"/>
    <property type="match status" value="1"/>
</dbReference>
<gene>
    <name evidence="2" type="ORF">MQP27_09690</name>
</gene>
<evidence type="ECO:0000313" key="3">
    <source>
        <dbReference type="Proteomes" id="UP001165269"/>
    </source>
</evidence>
<dbReference type="SMART" id="SM00530">
    <property type="entry name" value="HTH_XRE"/>
    <property type="match status" value="1"/>
</dbReference>
<sequence>MPTDFQQGREALGRRLRELRGEATQRELAALLEWPQAKVSKLETGRQTATPDDLKAWAEHTGHVEVAGELVARLQGLETHTRSWRRQLRAGHRPVQDVLTIEYERTADFRVWQGAMVVGILQTPDYARHVFSRMAELQQSPRDVEDAVRARVRRQELLYQPGRTFHILLWEAALHAGMAPPDVLAAQLDRLGSVIGLDTVRLGIVPFGAQLAVPPANGFWVYDERLVIVEEWHAELWLDDADSLALYRRVWDSLDSAAVYGTHARRLISRARAHFADLA</sequence>
<protein>
    <submittedName>
        <fullName evidence="2">Helix-turn-helix transcriptional regulator</fullName>
    </submittedName>
</protein>
<dbReference type="Proteomes" id="UP001165269">
    <property type="component" value="Unassembled WGS sequence"/>
</dbReference>
<dbReference type="CDD" id="cd00093">
    <property type="entry name" value="HTH_XRE"/>
    <property type="match status" value="1"/>
</dbReference>
<dbReference type="Pfam" id="PF13560">
    <property type="entry name" value="HTH_31"/>
    <property type="match status" value="1"/>
</dbReference>
<proteinExistence type="predicted"/>